<dbReference type="GO" id="GO:0045504">
    <property type="term" value="F:dynein heavy chain binding"/>
    <property type="evidence" value="ECO:0007669"/>
    <property type="project" value="TreeGrafter"/>
</dbReference>
<dbReference type="InterPro" id="IPR050687">
    <property type="entry name" value="Dynein_IC"/>
</dbReference>
<dbReference type="InterPro" id="IPR036322">
    <property type="entry name" value="WD40_repeat_dom_sf"/>
</dbReference>
<accession>A0A1B6G9S0</accession>
<evidence type="ECO:0000256" key="4">
    <source>
        <dbReference type="SAM" id="MobiDB-lite"/>
    </source>
</evidence>
<dbReference type="AlphaFoldDB" id="A0A1B6G9S0"/>
<dbReference type="InterPro" id="IPR015943">
    <property type="entry name" value="WD40/YVTN_repeat-like_dom_sf"/>
</dbReference>
<keyword evidence="1" id="KW-0963">Cytoplasm</keyword>
<organism evidence="5">
    <name type="scientific">Cuerna arida</name>
    <dbReference type="NCBI Taxonomy" id="1464854"/>
    <lineage>
        <taxon>Eukaryota</taxon>
        <taxon>Metazoa</taxon>
        <taxon>Ecdysozoa</taxon>
        <taxon>Arthropoda</taxon>
        <taxon>Hexapoda</taxon>
        <taxon>Insecta</taxon>
        <taxon>Pterygota</taxon>
        <taxon>Neoptera</taxon>
        <taxon>Paraneoptera</taxon>
        <taxon>Hemiptera</taxon>
        <taxon>Auchenorrhyncha</taxon>
        <taxon>Membracoidea</taxon>
        <taxon>Cicadellidae</taxon>
        <taxon>Cicadellinae</taxon>
        <taxon>Proconiini</taxon>
        <taxon>Cuerna</taxon>
    </lineage>
</organism>
<feature type="region of interest" description="Disordered" evidence="4">
    <location>
        <begin position="353"/>
        <end position="430"/>
    </location>
</feature>
<dbReference type="SUPFAM" id="SSF50978">
    <property type="entry name" value="WD40 repeat-like"/>
    <property type="match status" value="1"/>
</dbReference>
<evidence type="ECO:0000313" key="5">
    <source>
        <dbReference type="EMBL" id="JAS59177.1"/>
    </source>
</evidence>
<feature type="compositionally biased region" description="Polar residues" evidence="4">
    <location>
        <begin position="363"/>
        <end position="375"/>
    </location>
</feature>
<feature type="compositionally biased region" description="Acidic residues" evidence="4">
    <location>
        <begin position="185"/>
        <end position="205"/>
    </location>
</feature>
<feature type="non-terminal residue" evidence="5">
    <location>
        <position position="1"/>
    </location>
</feature>
<keyword evidence="2" id="KW-0853">WD repeat</keyword>
<feature type="region of interest" description="Disordered" evidence="4">
    <location>
        <begin position="185"/>
        <end position="227"/>
    </location>
</feature>
<dbReference type="GO" id="GO:0045503">
    <property type="term" value="F:dynein light chain binding"/>
    <property type="evidence" value="ECO:0007669"/>
    <property type="project" value="TreeGrafter"/>
</dbReference>
<reference evidence="5" key="1">
    <citation type="submission" date="2015-11" db="EMBL/GenBank/DDBJ databases">
        <title>De novo transcriptome assembly of four potential Pierce s Disease insect vectors from Arizona vineyards.</title>
        <authorList>
            <person name="Tassone E.E."/>
        </authorList>
    </citation>
    <scope>NUCLEOTIDE SEQUENCE</scope>
</reference>
<evidence type="ECO:0000256" key="3">
    <source>
        <dbReference type="ARBA" id="ARBA00022737"/>
    </source>
</evidence>
<dbReference type="GO" id="GO:0036156">
    <property type="term" value="C:inner dynein arm"/>
    <property type="evidence" value="ECO:0007669"/>
    <property type="project" value="TreeGrafter"/>
</dbReference>
<protein>
    <submittedName>
        <fullName evidence="5">Uncharacterized protein</fullName>
    </submittedName>
</protein>
<dbReference type="GO" id="GO:0060294">
    <property type="term" value="P:cilium movement involved in cell motility"/>
    <property type="evidence" value="ECO:0007669"/>
    <property type="project" value="TreeGrafter"/>
</dbReference>
<dbReference type="EMBL" id="GECZ01010592">
    <property type="protein sequence ID" value="JAS59177.1"/>
    <property type="molecule type" value="Transcribed_RNA"/>
</dbReference>
<keyword evidence="3" id="KW-0677">Repeat</keyword>
<gene>
    <name evidence="5" type="ORF">g.18026</name>
</gene>
<sequence>FTVPKFEDCDPDSMKNGYTCLIPSDKEKFELIYKKTQETGVQAVAQKTEASAQTEPEIPTNASTQYAPETEISVPDTDVSQTAIKSQDLNAFFNKYLDYLLECLNYNEVYDLYHDDYPALYVAGEETQVQQLGTYHQYQSFTDVAAIEGKLVVSSSWHPNYTGIVAVAYANEIPCLMKELEFDSDQTDYEEEKTDEEGEVGEEPELGAGARDWLEDERREQESTGENTELFDRAVKRLRDIENSKTVWDTKIQEGEEEIRKPLDDLESIRLSEVYEYREYKEPESEPEVEEEADEGVTTEMSEAQEEGEEGEEQEETFGTLGKEDTVSPKTSKASFREQLEADIQEHLIEIETRSPLAVGEESVTSPVQDSSSAQLRPRDYSRSVSEGRRTISGDTSYRRSHHRKKHRKNVPRDGKRSRQTDQESYVTLQSSSVATSTLSEFLKPDKYAREAEFFDEVTDEEEIKEIQDELPLLELNNPVLIWSFLDDLTPKLRLDSPYEVRTVSFSKHNGNLIAGGTSSGQIVLWDITGRIEE</sequence>
<feature type="compositionally biased region" description="Basic residues" evidence="4">
    <location>
        <begin position="399"/>
        <end position="410"/>
    </location>
</feature>
<feature type="compositionally biased region" description="Basic and acidic residues" evidence="4">
    <location>
        <begin position="411"/>
        <end position="422"/>
    </location>
</feature>
<dbReference type="PANTHER" id="PTHR12442:SF5">
    <property type="entry name" value="DYNEIN AXONEMAL INTERMEDIATE CHAIN 3"/>
    <property type="match status" value="1"/>
</dbReference>
<name>A0A1B6G9S0_9HEMI</name>
<feature type="region of interest" description="Disordered" evidence="4">
    <location>
        <begin position="278"/>
        <end position="339"/>
    </location>
</feature>
<dbReference type="GO" id="GO:0036159">
    <property type="term" value="P:inner dynein arm assembly"/>
    <property type="evidence" value="ECO:0007669"/>
    <property type="project" value="TreeGrafter"/>
</dbReference>
<feature type="compositionally biased region" description="Basic and acidic residues" evidence="4">
    <location>
        <begin position="377"/>
        <end position="392"/>
    </location>
</feature>
<evidence type="ECO:0000256" key="2">
    <source>
        <dbReference type="ARBA" id="ARBA00022574"/>
    </source>
</evidence>
<feature type="non-terminal residue" evidence="5">
    <location>
        <position position="534"/>
    </location>
</feature>
<proteinExistence type="predicted"/>
<dbReference type="PANTHER" id="PTHR12442">
    <property type="entry name" value="DYNEIN INTERMEDIATE CHAIN"/>
    <property type="match status" value="1"/>
</dbReference>
<dbReference type="Gene3D" id="2.130.10.10">
    <property type="entry name" value="YVTN repeat-like/Quinoprotein amine dehydrogenase"/>
    <property type="match status" value="1"/>
</dbReference>
<feature type="compositionally biased region" description="Basic and acidic residues" evidence="4">
    <location>
        <begin position="212"/>
        <end position="222"/>
    </location>
</feature>
<feature type="compositionally biased region" description="Acidic residues" evidence="4">
    <location>
        <begin position="285"/>
        <end position="316"/>
    </location>
</feature>
<evidence type="ECO:0000256" key="1">
    <source>
        <dbReference type="ARBA" id="ARBA00022490"/>
    </source>
</evidence>